<proteinExistence type="predicted"/>
<dbReference type="OrthoDB" id="79090at2759"/>
<accession>A0A2G9PK07</accession>
<evidence type="ECO:0000313" key="2">
    <source>
        <dbReference type="Proteomes" id="UP000228934"/>
    </source>
</evidence>
<evidence type="ECO:0000313" key="1">
    <source>
        <dbReference type="EMBL" id="PIO03658.1"/>
    </source>
</evidence>
<dbReference type="EMBL" id="KV922724">
    <property type="protein sequence ID" value="PIO03658.1"/>
    <property type="molecule type" value="Genomic_DNA"/>
</dbReference>
<dbReference type="Proteomes" id="UP000228934">
    <property type="component" value="Unassembled WGS sequence"/>
</dbReference>
<keyword evidence="2" id="KW-1185">Reference proteome</keyword>
<organism evidence="1 2">
    <name type="scientific">Aquarana catesbeiana</name>
    <name type="common">American bullfrog</name>
    <name type="synonym">Rana catesbeiana</name>
    <dbReference type="NCBI Taxonomy" id="8400"/>
    <lineage>
        <taxon>Eukaryota</taxon>
        <taxon>Metazoa</taxon>
        <taxon>Chordata</taxon>
        <taxon>Craniata</taxon>
        <taxon>Vertebrata</taxon>
        <taxon>Euteleostomi</taxon>
        <taxon>Amphibia</taxon>
        <taxon>Batrachia</taxon>
        <taxon>Anura</taxon>
        <taxon>Neobatrachia</taxon>
        <taxon>Ranoidea</taxon>
        <taxon>Ranidae</taxon>
        <taxon>Aquarana</taxon>
    </lineage>
</organism>
<gene>
    <name evidence="1" type="ORF">AB205_0124520</name>
</gene>
<reference evidence="2" key="1">
    <citation type="journal article" date="2017" name="Nat. Commun.">
        <title>The North American bullfrog draft genome provides insight into hormonal regulation of long noncoding RNA.</title>
        <authorList>
            <person name="Hammond S.A."/>
            <person name="Warren R.L."/>
            <person name="Vandervalk B.P."/>
            <person name="Kucuk E."/>
            <person name="Khan H."/>
            <person name="Gibb E.A."/>
            <person name="Pandoh P."/>
            <person name="Kirk H."/>
            <person name="Zhao Y."/>
            <person name="Jones M."/>
            <person name="Mungall A.J."/>
            <person name="Coope R."/>
            <person name="Pleasance S."/>
            <person name="Moore R.A."/>
            <person name="Holt R.A."/>
            <person name="Round J.M."/>
            <person name="Ohora S."/>
            <person name="Walle B.V."/>
            <person name="Veldhoen N."/>
            <person name="Helbing C.C."/>
            <person name="Birol I."/>
        </authorList>
    </citation>
    <scope>NUCLEOTIDE SEQUENCE [LARGE SCALE GENOMIC DNA]</scope>
</reference>
<sequence length="177" mass="20025">MRKQLDDLCTCRHSKCALMSCGPARLPRPRDPLLFHAALKEGLHTDDVFKVQLTLSSGGWLSHELLQRFQKRGGGMSAPPSARRCFTGLLFLPAHLRNRVAGWSQRRTKTRSSLITSMALEDRSDVMTSFLRIKCLAKLSVTLYLRSGPTSALFLEKIHFFELKNKTTVKLPIFLIL</sequence>
<protein>
    <submittedName>
        <fullName evidence="1">Uncharacterized protein</fullName>
    </submittedName>
</protein>
<dbReference type="AlphaFoldDB" id="A0A2G9PK07"/>
<name>A0A2G9PK07_AQUCT</name>